<evidence type="ECO:0000256" key="2">
    <source>
        <dbReference type="ARBA" id="ARBA00022692"/>
    </source>
</evidence>
<dbReference type="RefSeq" id="WP_269926289.1">
    <property type="nucleotide sequence ID" value="NZ_JAMKBJ010000006.1"/>
</dbReference>
<evidence type="ECO:0000256" key="5">
    <source>
        <dbReference type="SAM" id="Phobius"/>
    </source>
</evidence>
<dbReference type="InterPro" id="IPR003810">
    <property type="entry name" value="Mntp/YtaF"/>
</dbReference>
<keyword evidence="4 5" id="KW-0472">Membrane</keyword>
<comment type="caution">
    <text evidence="6">The sequence shown here is derived from an EMBL/GenBank/DDBJ whole genome shotgun (WGS) entry which is preliminary data.</text>
</comment>
<evidence type="ECO:0000313" key="6">
    <source>
        <dbReference type="EMBL" id="MCZ8537193.1"/>
    </source>
</evidence>
<keyword evidence="1" id="KW-1003">Cell membrane</keyword>
<dbReference type="Pfam" id="PF02659">
    <property type="entry name" value="Mntp"/>
    <property type="match status" value="1"/>
</dbReference>
<feature type="transmembrane region" description="Helical" evidence="5">
    <location>
        <begin position="91"/>
        <end position="110"/>
    </location>
</feature>
<feature type="transmembrane region" description="Helical" evidence="5">
    <location>
        <begin position="6"/>
        <end position="22"/>
    </location>
</feature>
<feature type="transmembrane region" description="Helical" evidence="5">
    <location>
        <begin position="143"/>
        <end position="161"/>
    </location>
</feature>
<organism evidence="6 7">
    <name type="scientific">Paenisporosarcina quisquiliarum</name>
    <dbReference type="NCBI Taxonomy" id="365346"/>
    <lineage>
        <taxon>Bacteria</taxon>
        <taxon>Bacillati</taxon>
        <taxon>Bacillota</taxon>
        <taxon>Bacilli</taxon>
        <taxon>Bacillales</taxon>
        <taxon>Caryophanaceae</taxon>
        <taxon>Paenisporosarcina</taxon>
    </lineage>
</organism>
<protein>
    <submittedName>
        <fullName evidence="6">Manganese efflux pump MntP family protein</fullName>
    </submittedName>
</protein>
<keyword evidence="7" id="KW-1185">Reference proteome</keyword>
<feature type="transmembrane region" description="Helical" evidence="5">
    <location>
        <begin position="29"/>
        <end position="49"/>
    </location>
</feature>
<evidence type="ECO:0000313" key="7">
    <source>
        <dbReference type="Proteomes" id="UP001152173"/>
    </source>
</evidence>
<dbReference type="AlphaFoldDB" id="A0A9X3LFY4"/>
<proteinExistence type="predicted"/>
<dbReference type="Proteomes" id="UP001152173">
    <property type="component" value="Unassembled WGS sequence"/>
</dbReference>
<evidence type="ECO:0000256" key="3">
    <source>
        <dbReference type="ARBA" id="ARBA00022989"/>
    </source>
</evidence>
<keyword evidence="3 5" id="KW-1133">Transmembrane helix</keyword>
<evidence type="ECO:0000256" key="4">
    <source>
        <dbReference type="ARBA" id="ARBA00023136"/>
    </source>
</evidence>
<accession>A0A9X3LFY4</accession>
<name>A0A9X3LFY4_9BACL</name>
<keyword evidence="2 5" id="KW-0812">Transmembrane</keyword>
<reference evidence="6" key="1">
    <citation type="submission" date="2022-05" db="EMBL/GenBank/DDBJ databases">
        <authorList>
            <person name="Colautti A."/>
            <person name="Iacumin L."/>
        </authorList>
    </citation>
    <scope>NUCLEOTIDE SEQUENCE</scope>
    <source>
        <strain evidence="6">SK 55</strain>
    </source>
</reference>
<evidence type="ECO:0000256" key="1">
    <source>
        <dbReference type="ARBA" id="ARBA00022475"/>
    </source>
</evidence>
<gene>
    <name evidence="6" type="ORF">M9R32_08385</name>
</gene>
<feature type="transmembrane region" description="Helical" evidence="5">
    <location>
        <begin position="116"/>
        <end position="134"/>
    </location>
</feature>
<dbReference type="EMBL" id="JAMKBJ010000006">
    <property type="protein sequence ID" value="MCZ8537193.1"/>
    <property type="molecule type" value="Genomic_DNA"/>
</dbReference>
<sequence length="163" mass="18001">MSTEMFAGLLTALDVVALYSVLPKIRFPLILAIWTGILHMIFPLLGFLAGEWVTSFIVEGGRLISSVLLFLTGVHLCLYQQKPKSTIIPPMLLAIVVSLDTFSVSLSFGMLQLHKWFFLFSAGFFALSFSYVALKSKLIKGPLLTRISGVCLIMMGLLTLLNK</sequence>